<keyword evidence="2" id="KW-1003">Cell membrane</keyword>
<dbReference type="PANTHER" id="PTHR31044:SF28">
    <property type="entry name" value="CARBOHYDRATE-BINDING X8 DOMAIN SUPERFAMILY PROTEIN"/>
    <property type="match status" value="1"/>
</dbReference>
<feature type="signal peptide" evidence="10">
    <location>
        <begin position="1"/>
        <end position="31"/>
    </location>
</feature>
<evidence type="ECO:0000256" key="5">
    <source>
        <dbReference type="ARBA" id="ARBA00023136"/>
    </source>
</evidence>
<sequence length="379" mass="39202">MGTSGDCLRLRARFLLLYLTLAAISLTHCDAERSIMHKRKISSNKHSKKLKAVKHFGLDASIDSSNALPYSLNPPFSLPPYESLAPIPLPDNGSPPFCVYPPNPPSTGVPGPNFPAQGPPESPSGSFPTPPSPYYYSSPFLPIQSPPPGPPEIVPSPPTSIPGSPEPVINPPIIYPGPPGMSPPYFEPSPPYTIPSPSGGGIVPSPPSSFPSPTGGGFPSPPSSFPSPGGGGFPSPPSSFPSPTGGGFPSPPSSFPSPGGGGFPSPPIFHPPVIYPPPIVPPPPYVAPVAALWCVAKPSVPDPIMLEAMNYACWSGADCGPIQPNGPCFLPDSVFAHTSYAFNSYWQTSKASGASCDFGGTAILVAVDPSYDGCHFVSN</sequence>
<evidence type="ECO:0000256" key="4">
    <source>
        <dbReference type="ARBA" id="ARBA00022729"/>
    </source>
</evidence>
<dbReference type="InterPro" id="IPR044788">
    <property type="entry name" value="X8_dom_prot"/>
</dbReference>
<keyword evidence="7" id="KW-0325">Glycoprotein</keyword>
<organism evidence="12 13">
    <name type="scientific">Acacia crassicarpa</name>
    <name type="common">northern wattle</name>
    <dbReference type="NCBI Taxonomy" id="499986"/>
    <lineage>
        <taxon>Eukaryota</taxon>
        <taxon>Viridiplantae</taxon>
        <taxon>Streptophyta</taxon>
        <taxon>Embryophyta</taxon>
        <taxon>Tracheophyta</taxon>
        <taxon>Spermatophyta</taxon>
        <taxon>Magnoliopsida</taxon>
        <taxon>eudicotyledons</taxon>
        <taxon>Gunneridae</taxon>
        <taxon>Pentapetalae</taxon>
        <taxon>rosids</taxon>
        <taxon>fabids</taxon>
        <taxon>Fabales</taxon>
        <taxon>Fabaceae</taxon>
        <taxon>Caesalpinioideae</taxon>
        <taxon>mimosoid clade</taxon>
        <taxon>Acacieae</taxon>
        <taxon>Acacia</taxon>
    </lineage>
</organism>
<keyword evidence="4 10" id="KW-0732">Signal</keyword>
<name>A0AAE1M596_9FABA</name>
<dbReference type="GO" id="GO:0009506">
    <property type="term" value="C:plasmodesma"/>
    <property type="evidence" value="ECO:0007669"/>
    <property type="project" value="UniProtKB-ARBA"/>
</dbReference>
<gene>
    <name evidence="12" type="ORF">QN277_010212</name>
</gene>
<keyword evidence="5" id="KW-0472">Membrane</keyword>
<evidence type="ECO:0000256" key="2">
    <source>
        <dbReference type="ARBA" id="ARBA00022475"/>
    </source>
</evidence>
<evidence type="ECO:0000256" key="1">
    <source>
        <dbReference type="ARBA" id="ARBA00004609"/>
    </source>
</evidence>
<dbReference type="PRINTS" id="PR01217">
    <property type="entry name" value="PRICHEXTENSN"/>
</dbReference>
<feature type="region of interest" description="Disordered" evidence="9">
    <location>
        <begin position="101"/>
        <end position="262"/>
    </location>
</feature>
<feature type="compositionally biased region" description="Pro residues" evidence="9">
    <location>
        <begin position="144"/>
        <end position="194"/>
    </location>
</feature>
<evidence type="ECO:0000256" key="9">
    <source>
        <dbReference type="SAM" id="MobiDB-lite"/>
    </source>
</evidence>
<evidence type="ECO:0000256" key="3">
    <source>
        <dbReference type="ARBA" id="ARBA00022622"/>
    </source>
</evidence>
<evidence type="ECO:0000256" key="8">
    <source>
        <dbReference type="ARBA" id="ARBA00023288"/>
    </source>
</evidence>
<dbReference type="GO" id="GO:0098552">
    <property type="term" value="C:side of membrane"/>
    <property type="evidence" value="ECO:0007669"/>
    <property type="project" value="UniProtKB-KW"/>
</dbReference>
<evidence type="ECO:0000313" key="12">
    <source>
        <dbReference type="EMBL" id="KAK4253555.1"/>
    </source>
</evidence>
<protein>
    <recommendedName>
        <fullName evidence="11">X8 domain-containing protein</fullName>
    </recommendedName>
</protein>
<comment type="caution">
    <text evidence="12">The sequence shown here is derived from an EMBL/GenBank/DDBJ whole genome shotgun (WGS) entry which is preliminary data.</text>
</comment>
<evidence type="ECO:0000259" key="11">
    <source>
        <dbReference type="SMART" id="SM00768"/>
    </source>
</evidence>
<feature type="chain" id="PRO_5042129613" description="X8 domain-containing protein" evidence="10">
    <location>
        <begin position="32"/>
        <end position="379"/>
    </location>
</feature>
<dbReference type="Proteomes" id="UP001293593">
    <property type="component" value="Unassembled WGS sequence"/>
</dbReference>
<dbReference type="Gene3D" id="1.20.58.1040">
    <property type="match status" value="1"/>
</dbReference>
<feature type="compositionally biased region" description="Low complexity" evidence="9">
    <location>
        <begin position="134"/>
        <end position="143"/>
    </location>
</feature>
<keyword evidence="3" id="KW-0336">GPI-anchor</keyword>
<feature type="compositionally biased region" description="Pro residues" evidence="9">
    <location>
        <begin position="117"/>
        <end position="133"/>
    </location>
</feature>
<dbReference type="GO" id="GO:0005886">
    <property type="term" value="C:plasma membrane"/>
    <property type="evidence" value="ECO:0007669"/>
    <property type="project" value="UniProtKB-SubCell"/>
</dbReference>
<dbReference type="InterPro" id="IPR012946">
    <property type="entry name" value="X8"/>
</dbReference>
<dbReference type="AlphaFoldDB" id="A0AAE1M596"/>
<comment type="subcellular location">
    <subcellularLocation>
        <location evidence="1">Cell membrane</location>
        <topology evidence="1">Lipid-anchor</topology>
        <topology evidence="1">GPI-anchor</topology>
    </subcellularLocation>
</comment>
<keyword evidence="6" id="KW-1015">Disulfide bond</keyword>
<accession>A0AAE1M596</accession>
<evidence type="ECO:0000256" key="7">
    <source>
        <dbReference type="ARBA" id="ARBA00023180"/>
    </source>
</evidence>
<reference evidence="12" key="1">
    <citation type="submission" date="2023-10" db="EMBL/GenBank/DDBJ databases">
        <title>Chromosome-level genome of the transformable northern wattle, Acacia crassicarpa.</title>
        <authorList>
            <person name="Massaro I."/>
            <person name="Sinha N.R."/>
            <person name="Poethig S."/>
            <person name="Leichty A.R."/>
        </authorList>
    </citation>
    <scope>NUCLEOTIDE SEQUENCE</scope>
    <source>
        <strain evidence="12">Acra3RX</strain>
        <tissue evidence="12">Leaf</tissue>
    </source>
</reference>
<evidence type="ECO:0000313" key="13">
    <source>
        <dbReference type="Proteomes" id="UP001293593"/>
    </source>
</evidence>
<dbReference type="EMBL" id="JAWXYG010000015">
    <property type="protein sequence ID" value="KAK4253555.1"/>
    <property type="molecule type" value="Genomic_DNA"/>
</dbReference>
<keyword evidence="8" id="KW-0449">Lipoprotein</keyword>
<evidence type="ECO:0000256" key="10">
    <source>
        <dbReference type="SAM" id="SignalP"/>
    </source>
</evidence>
<keyword evidence="13" id="KW-1185">Reference proteome</keyword>
<evidence type="ECO:0000256" key="6">
    <source>
        <dbReference type="ARBA" id="ARBA00023157"/>
    </source>
</evidence>
<dbReference type="FunFam" id="1.20.58.1040:FF:000001">
    <property type="entry name" value="Glucan endo-1,3-beta-glucosidase 4"/>
    <property type="match status" value="1"/>
</dbReference>
<proteinExistence type="predicted"/>
<dbReference type="Pfam" id="PF07983">
    <property type="entry name" value="X8"/>
    <property type="match status" value="1"/>
</dbReference>
<feature type="domain" description="X8" evidence="11">
    <location>
        <begin position="292"/>
        <end position="376"/>
    </location>
</feature>
<dbReference type="SMART" id="SM00768">
    <property type="entry name" value="X8"/>
    <property type="match status" value="1"/>
</dbReference>
<dbReference type="PANTHER" id="PTHR31044">
    <property type="entry name" value="BETA-1,3 GLUCANASE"/>
    <property type="match status" value="1"/>
</dbReference>